<proteinExistence type="predicted"/>
<reference evidence="2 3" key="1">
    <citation type="journal article" date="2024" name="Nat. Commun.">
        <title>Phylogenomics reveals the evolutionary origins of lichenization in chlorophyte algae.</title>
        <authorList>
            <person name="Puginier C."/>
            <person name="Libourel C."/>
            <person name="Otte J."/>
            <person name="Skaloud P."/>
            <person name="Haon M."/>
            <person name="Grisel S."/>
            <person name="Petersen M."/>
            <person name="Berrin J.G."/>
            <person name="Delaux P.M."/>
            <person name="Dal Grande F."/>
            <person name="Keller J."/>
        </authorList>
    </citation>
    <scope>NUCLEOTIDE SEQUENCE [LARGE SCALE GENOMIC DNA]</scope>
    <source>
        <strain evidence="2 3">SAG 2043</strain>
    </source>
</reference>
<dbReference type="AlphaFoldDB" id="A0AAW1R907"/>
<dbReference type="Proteomes" id="UP001489004">
    <property type="component" value="Unassembled WGS sequence"/>
</dbReference>
<dbReference type="Gene3D" id="3.40.50.300">
    <property type="entry name" value="P-loop containing nucleotide triphosphate hydrolases"/>
    <property type="match status" value="1"/>
</dbReference>
<evidence type="ECO:0000256" key="1">
    <source>
        <dbReference type="ARBA" id="ARBA00022448"/>
    </source>
</evidence>
<sequence length="106" mass="11401">MALKTFKFAHIWYYWYSVDLPKGATPTPPDPAVPENVQMVGGKVQLVRLEDVCGAFQPGVLTALVGVSGAGKTTLIMDVLAGRKTDLPNLTEPAGKYVAGTIERVR</sequence>
<accession>A0AAW1R907</accession>
<protein>
    <recommendedName>
        <fullName evidence="4">ABC transporter domain-containing protein</fullName>
    </recommendedName>
</protein>
<gene>
    <name evidence="2" type="ORF">WJX72_010786</name>
</gene>
<comment type="caution">
    <text evidence="2">The sequence shown here is derived from an EMBL/GenBank/DDBJ whole genome shotgun (WGS) entry which is preliminary data.</text>
</comment>
<evidence type="ECO:0000313" key="3">
    <source>
        <dbReference type="Proteomes" id="UP001489004"/>
    </source>
</evidence>
<dbReference type="PANTHER" id="PTHR19241">
    <property type="entry name" value="ATP-BINDING CASSETTE TRANSPORTER"/>
    <property type="match status" value="1"/>
</dbReference>
<name>A0AAW1R907_9CHLO</name>
<dbReference type="SUPFAM" id="SSF52540">
    <property type="entry name" value="P-loop containing nucleoside triphosphate hydrolases"/>
    <property type="match status" value="1"/>
</dbReference>
<evidence type="ECO:0008006" key="4">
    <source>
        <dbReference type="Google" id="ProtNLM"/>
    </source>
</evidence>
<keyword evidence="1" id="KW-0813">Transport</keyword>
<dbReference type="EMBL" id="JALJOR010000001">
    <property type="protein sequence ID" value="KAK9830281.1"/>
    <property type="molecule type" value="Genomic_DNA"/>
</dbReference>
<evidence type="ECO:0000313" key="2">
    <source>
        <dbReference type="EMBL" id="KAK9830281.1"/>
    </source>
</evidence>
<keyword evidence="3" id="KW-1185">Reference proteome</keyword>
<dbReference type="InterPro" id="IPR027417">
    <property type="entry name" value="P-loop_NTPase"/>
</dbReference>
<organism evidence="2 3">
    <name type="scientific">[Myrmecia] bisecta</name>
    <dbReference type="NCBI Taxonomy" id="41462"/>
    <lineage>
        <taxon>Eukaryota</taxon>
        <taxon>Viridiplantae</taxon>
        <taxon>Chlorophyta</taxon>
        <taxon>core chlorophytes</taxon>
        <taxon>Trebouxiophyceae</taxon>
        <taxon>Trebouxiales</taxon>
        <taxon>Trebouxiaceae</taxon>
        <taxon>Myrmecia</taxon>
    </lineage>
</organism>